<feature type="transmembrane region" description="Helical" evidence="10">
    <location>
        <begin position="100"/>
        <end position="123"/>
    </location>
</feature>
<dbReference type="InterPro" id="IPR023616">
    <property type="entry name" value="Cyt_c_oxase-like_su1_dom"/>
</dbReference>
<dbReference type="Gene3D" id="1.20.210.10">
    <property type="entry name" value="Cytochrome c oxidase-like, subunit I domain"/>
    <property type="match status" value="1"/>
</dbReference>
<evidence type="ECO:0000256" key="2">
    <source>
        <dbReference type="ARBA" id="ARBA00004141"/>
    </source>
</evidence>
<dbReference type="SUPFAM" id="SSF81442">
    <property type="entry name" value="Cytochrome c oxidase subunit I-like"/>
    <property type="match status" value="1"/>
</dbReference>
<feature type="transmembrane region" description="Helical" evidence="10">
    <location>
        <begin position="300"/>
        <end position="322"/>
    </location>
</feature>
<feature type="transmembrane region" description="Helical" evidence="10">
    <location>
        <begin position="411"/>
        <end position="433"/>
    </location>
</feature>
<protein>
    <recommendedName>
        <fullName evidence="5 9">Cytochrome c oxidase subunit 1</fullName>
        <ecNumber evidence="9">7.1.1.9</ecNumber>
    </recommendedName>
</protein>
<comment type="catalytic activity">
    <reaction evidence="9">
        <text>4 Fe(II)-[cytochrome c] + O2 + 8 H(+)(in) = 4 Fe(III)-[cytochrome c] + 2 H2O + 4 H(+)(out)</text>
        <dbReference type="Rhea" id="RHEA:11436"/>
        <dbReference type="Rhea" id="RHEA-COMP:10350"/>
        <dbReference type="Rhea" id="RHEA-COMP:14399"/>
        <dbReference type="ChEBI" id="CHEBI:15377"/>
        <dbReference type="ChEBI" id="CHEBI:15378"/>
        <dbReference type="ChEBI" id="CHEBI:15379"/>
        <dbReference type="ChEBI" id="CHEBI:29033"/>
        <dbReference type="ChEBI" id="CHEBI:29034"/>
        <dbReference type="EC" id="7.1.1.9"/>
    </reaction>
</comment>
<keyword evidence="9" id="KW-0999">Mitochondrion inner membrane</keyword>
<evidence type="ECO:0000256" key="7">
    <source>
        <dbReference type="ARBA" id="ARBA00022989"/>
    </source>
</evidence>
<dbReference type="EC" id="7.1.1.9" evidence="9"/>
<dbReference type="GO" id="GO:0046872">
    <property type="term" value="F:metal ion binding"/>
    <property type="evidence" value="ECO:0007669"/>
    <property type="project" value="UniProtKB-KW"/>
</dbReference>
<sequence length="510" mass="55846">MRRWLMSVNHKDIGLMYMIVGLWGGLVGFSLSVFIRIELGSGGSWMGSESVYNVLVTMHAIFMVFFLVMPVFMGGFGNWLMPVMLGLGDMALPRLNNLSLILLLFSFGVMGVSMILGGGGAGWTMYPPLMLSDYSSGVSVDLMILGLHVAGLSSILGSINILVTWVLGSSGAYSVERVSLFVWALVVTAVLVVLTVPVLAAALTMMLMDRNLMTSFFDPCGGGSPILYQHLFWFFGHPEVYILILPGFGLVSHVVSLLGGKYEVFGYLGMVYAIISIGVLGSLVWAHHMFTVGLDIDTRAYFSAASMTIAVPTGIKVFSWLASMHGLELPLNSLGMWVLGFILMFVIGGLTGVMLANSSLDSVFHDTYFVVAHFHYVLSMGVVFSLFLGLNTWLPLMLGVSFSEVWLKIHFLLVFVGVNVTFMPQFVLGFLGMPRRYTDFPESYEWWNVLSSVGSLMSLVSVVVYMGILYSAFSRASGVVFHYHMSPSMEWLEGLQPSHHSNLEGVVSGV</sequence>
<keyword evidence="9" id="KW-0479">Metal-binding</keyword>
<geneLocation type="mitochondrion" evidence="12"/>
<dbReference type="EMBL" id="OR215045">
    <property type="protein sequence ID" value="WKY96610.1"/>
    <property type="molecule type" value="Genomic_DNA"/>
</dbReference>
<dbReference type="GO" id="GO:0020037">
    <property type="term" value="F:heme binding"/>
    <property type="evidence" value="ECO:0007669"/>
    <property type="project" value="InterPro"/>
</dbReference>
<keyword evidence="8 9" id="KW-0472">Membrane</keyword>
<dbReference type="GO" id="GO:0004129">
    <property type="term" value="F:cytochrome-c oxidase activity"/>
    <property type="evidence" value="ECO:0007669"/>
    <property type="project" value="UniProtKB-EC"/>
</dbReference>
<feature type="transmembrane region" description="Helical" evidence="10">
    <location>
        <begin position="368"/>
        <end position="390"/>
    </location>
</feature>
<dbReference type="InterPro" id="IPR023615">
    <property type="entry name" value="Cyt_c_Oxase_su1_BS"/>
</dbReference>
<dbReference type="GO" id="GO:0006123">
    <property type="term" value="P:mitochondrial electron transport, cytochrome c to oxygen"/>
    <property type="evidence" value="ECO:0007669"/>
    <property type="project" value="TreeGrafter"/>
</dbReference>
<gene>
    <name evidence="12" type="primary">cox1</name>
</gene>
<comment type="subcellular location">
    <subcellularLocation>
        <location evidence="2">Membrane</location>
        <topology evidence="2">Multi-pass membrane protein</topology>
    </subcellularLocation>
    <subcellularLocation>
        <location evidence="9">Mitochondrion inner membrane</location>
        <topology evidence="9">Multi-pass membrane protein</topology>
    </subcellularLocation>
</comment>
<comment type="pathway">
    <text evidence="3 9">Energy metabolism; oxidative phosphorylation.</text>
</comment>
<dbReference type="GO" id="GO:0015990">
    <property type="term" value="P:electron transport coupled proton transport"/>
    <property type="evidence" value="ECO:0007669"/>
    <property type="project" value="TreeGrafter"/>
</dbReference>
<keyword evidence="9 12" id="KW-0496">Mitochondrion</keyword>
<dbReference type="InterPro" id="IPR036927">
    <property type="entry name" value="Cyt_c_oxase-like_su1_sf"/>
</dbReference>
<keyword evidence="9" id="KW-0408">Iron</keyword>
<dbReference type="PANTHER" id="PTHR10422:SF18">
    <property type="entry name" value="CYTOCHROME C OXIDASE SUBUNIT 1"/>
    <property type="match status" value="1"/>
</dbReference>
<organism evidence="12">
    <name type="scientific">Longicollum sp.</name>
    <name type="common">in: thorny-headed worms</name>
    <dbReference type="NCBI Taxonomy" id="3073164"/>
    <lineage>
        <taxon>Eukaryota</taxon>
        <taxon>Metazoa</taxon>
        <taxon>Spiralia</taxon>
        <taxon>Lophotrochozoa</taxon>
        <taxon>Acanthocephala</taxon>
        <taxon>Palaeacanthocephala</taxon>
        <taxon>Echinorhynchida</taxon>
        <taxon>Pomphorhynchidae</taxon>
        <taxon>Longicollum</taxon>
    </lineage>
</organism>
<evidence type="ECO:0000256" key="9">
    <source>
        <dbReference type="RuleBase" id="RU000369"/>
    </source>
</evidence>
<dbReference type="PANTHER" id="PTHR10422">
    <property type="entry name" value="CYTOCHROME C OXIDASE SUBUNIT 1"/>
    <property type="match status" value="1"/>
</dbReference>
<keyword evidence="9" id="KW-0813">Transport</keyword>
<comment type="similarity">
    <text evidence="4 9">Belongs to the heme-copper respiratory oxidase family.</text>
</comment>
<dbReference type="GO" id="GO:0005743">
    <property type="term" value="C:mitochondrial inner membrane"/>
    <property type="evidence" value="ECO:0007669"/>
    <property type="project" value="UniProtKB-SubCell"/>
</dbReference>
<keyword evidence="9" id="KW-0249">Electron transport</keyword>
<evidence type="ECO:0000256" key="3">
    <source>
        <dbReference type="ARBA" id="ARBA00004673"/>
    </source>
</evidence>
<evidence type="ECO:0000256" key="1">
    <source>
        <dbReference type="ARBA" id="ARBA00001971"/>
    </source>
</evidence>
<comment type="function">
    <text evidence="9">Component of the cytochrome c oxidase, the last enzyme in the mitochondrial electron transport chain which drives oxidative phosphorylation. The respiratory chain contains 3 multisubunit complexes succinate dehydrogenase (complex II, CII), ubiquinol-cytochrome c oxidoreductase (cytochrome b-c1 complex, complex III, CIII) and cytochrome c oxidase (complex IV, CIV), that cooperate to transfer electrons derived from NADH and succinate to molecular oxygen, creating an electrochemical gradient over the inner membrane that drives transmembrane transport and the ATP synthase. Cytochrome c oxidase is the component of the respiratory chain that catalyzes the reduction of oxygen to water. Electrons originating from reduced cytochrome c in the intermembrane space (IMS) are transferred via the dinuclear copper A center (CU(A)) of subunit 2 and heme A of subunit 1 to the active site in subunit 1, a binuclear center (BNC) formed by heme A3 and copper B (CU(B)). The BNC reduces molecular oxygen to 2 water molecules using 4 electrons from cytochrome c in the IMS and 4 protons from the mitochondrial matrix.</text>
</comment>
<evidence type="ECO:0000313" key="12">
    <source>
        <dbReference type="EMBL" id="WKY96610.1"/>
    </source>
</evidence>
<evidence type="ECO:0000256" key="6">
    <source>
        <dbReference type="ARBA" id="ARBA00022692"/>
    </source>
</evidence>
<feature type="domain" description="Cytochrome oxidase subunit I profile" evidence="11">
    <location>
        <begin position="1"/>
        <end position="510"/>
    </location>
</feature>
<feature type="transmembrane region" description="Helical" evidence="10">
    <location>
        <begin position="55"/>
        <end position="80"/>
    </location>
</feature>
<feature type="transmembrane region" description="Helical" evidence="10">
    <location>
        <begin position="12"/>
        <end position="35"/>
    </location>
</feature>
<dbReference type="PRINTS" id="PR01165">
    <property type="entry name" value="CYCOXIDASEI"/>
</dbReference>
<evidence type="ECO:0000256" key="5">
    <source>
        <dbReference type="ARBA" id="ARBA00015947"/>
    </source>
</evidence>
<accession>A0AA49K4F7</accession>
<dbReference type="PROSITE" id="PS00077">
    <property type="entry name" value="COX1_CUB"/>
    <property type="match status" value="1"/>
</dbReference>
<dbReference type="PROSITE" id="PS50855">
    <property type="entry name" value="COX1"/>
    <property type="match status" value="1"/>
</dbReference>
<feature type="transmembrane region" description="Helical" evidence="10">
    <location>
        <begin position="240"/>
        <end position="258"/>
    </location>
</feature>
<feature type="transmembrane region" description="Helical" evidence="10">
    <location>
        <begin position="453"/>
        <end position="473"/>
    </location>
</feature>
<reference evidence="12" key="1">
    <citation type="submission" date="2023-06" db="EMBL/GenBank/DDBJ databases">
        <title>COMPLETE SEQUENCE AND GENE ORGANIZATION OF THE MITOCHONDRIAL GENOME OF Longicollum sp.</title>
        <authorList>
            <person name="Ren Z."/>
            <person name="Fu P."/>
        </authorList>
    </citation>
    <scope>NUCLEOTIDE SEQUENCE</scope>
</reference>
<keyword evidence="7 10" id="KW-1133">Transmembrane helix</keyword>
<evidence type="ECO:0000256" key="8">
    <source>
        <dbReference type="ARBA" id="ARBA00023136"/>
    </source>
</evidence>
<feature type="transmembrane region" description="Helical" evidence="10">
    <location>
        <begin position="334"/>
        <end position="356"/>
    </location>
</feature>
<evidence type="ECO:0000259" key="11">
    <source>
        <dbReference type="PROSITE" id="PS50855"/>
    </source>
</evidence>
<keyword evidence="9" id="KW-0186">Copper</keyword>
<evidence type="ECO:0000256" key="4">
    <source>
        <dbReference type="ARBA" id="ARBA00009578"/>
    </source>
</evidence>
<keyword evidence="6 9" id="KW-0812">Transmembrane</keyword>
<name>A0AA49K4F7_9BILA</name>
<keyword evidence="9" id="KW-0349">Heme</keyword>
<proteinExistence type="inferred from homology"/>
<dbReference type="AlphaFoldDB" id="A0AA49K4F7"/>
<feature type="transmembrane region" description="Helical" evidence="10">
    <location>
        <begin position="143"/>
        <end position="168"/>
    </location>
</feature>
<evidence type="ECO:0000256" key="10">
    <source>
        <dbReference type="SAM" id="Phobius"/>
    </source>
</evidence>
<keyword evidence="9" id="KW-0679">Respiratory chain</keyword>
<dbReference type="InterPro" id="IPR000883">
    <property type="entry name" value="Cyt_C_Oxase_1"/>
</dbReference>
<feature type="transmembrane region" description="Helical" evidence="10">
    <location>
        <begin position="265"/>
        <end position="288"/>
    </location>
</feature>
<dbReference type="Pfam" id="PF00115">
    <property type="entry name" value="COX1"/>
    <property type="match status" value="1"/>
</dbReference>
<comment type="cofactor">
    <cofactor evidence="1">
        <name>heme</name>
        <dbReference type="ChEBI" id="CHEBI:30413"/>
    </cofactor>
</comment>
<feature type="transmembrane region" description="Helical" evidence="10">
    <location>
        <begin position="180"/>
        <end position="208"/>
    </location>
</feature>